<protein>
    <submittedName>
        <fullName evidence="2">Uncharacterized protein</fullName>
    </submittedName>
</protein>
<dbReference type="EMBL" id="BAABHM010000012">
    <property type="protein sequence ID" value="GAA4706869.1"/>
    <property type="molecule type" value="Genomic_DNA"/>
</dbReference>
<feature type="region of interest" description="Disordered" evidence="1">
    <location>
        <begin position="1"/>
        <end position="88"/>
    </location>
</feature>
<feature type="compositionally biased region" description="Basic and acidic residues" evidence="1">
    <location>
        <begin position="20"/>
        <end position="45"/>
    </location>
</feature>
<organism evidence="2 3">
    <name type="scientific">Promicromonospora umidemergens</name>
    <dbReference type="NCBI Taxonomy" id="629679"/>
    <lineage>
        <taxon>Bacteria</taxon>
        <taxon>Bacillati</taxon>
        <taxon>Actinomycetota</taxon>
        <taxon>Actinomycetes</taxon>
        <taxon>Micrococcales</taxon>
        <taxon>Promicromonosporaceae</taxon>
        <taxon>Promicromonospora</taxon>
    </lineage>
</organism>
<feature type="compositionally biased region" description="Basic and acidic residues" evidence="1">
    <location>
        <begin position="1"/>
        <end position="11"/>
    </location>
</feature>
<evidence type="ECO:0000313" key="2">
    <source>
        <dbReference type="EMBL" id="GAA4706869.1"/>
    </source>
</evidence>
<keyword evidence="3" id="KW-1185">Reference proteome</keyword>
<proteinExistence type="predicted"/>
<sequence length="88" mass="9939">MELDGAVHDQWLEQVPLDLPDERDSHPDHERGDRSAGDQCHEHGQQHRCRGPDQGYQGSDEDQDGERCGEGDTECEQQQKSQDGVGER</sequence>
<accession>A0ABP8XHM1</accession>
<gene>
    <name evidence="2" type="ORF">GCM10023198_31550</name>
</gene>
<evidence type="ECO:0000313" key="3">
    <source>
        <dbReference type="Proteomes" id="UP001500843"/>
    </source>
</evidence>
<name>A0ABP8XHM1_9MICO</name>
<dbReference type="Proteomes" id="UP001500843">
    <property type="component" value="Unassembled WGS sequence"/>
</dbReference>
<evidence type="ECO:0000256" key="1">
    <source>
        <dbReference type="SAM" id="MobiDB-lite"/>
    </source>
</evidence>
<comment type="caution">
    <text evidence="2">The sequence shown here is derived from an EMBL/GenBank/DDBJ whole genome shotgun (WGS) entry which is preliminary data.</text>
</comment>
<reference evidence="3" key="1">
    <citation type="journal article" date="2019" name="Int. J. Syst. Evol. Microbiol.">
        <title>The Global Catalogue of Microorganisms (GCM) 10K type strain sequencing project: providing services to taxonomists for standard genome sequencing and annotation.</title>
        <authorList>
            <consortium name="The Broad Institute Genomics Platform"/>
            <consortium name="The Broad Institute Genome Sequencing Center for Infectious Disease"/>
            <person name="Wu L."/>
            <person name="Ma J."/>
        </authorList>
    </citation>
    <scope>NUCLEOTIDE SEQUENCE [LARGE SCALE GENOMIC DNA]</scope>
    <source>
        <strain evidence="3">JCM 17975</strain>
    </source>
</reference>